<dbReference type="Proteomes" id="UP000663814">
    <property type="component" value="Unassembled WGS sequence"/>
</dbReference>
<protein>
    <submittedName>
        <fullName evidence="1">Uncharacterized protein</fullName>
    </submittedName>
</protein>
<organism evidence="1 2">
    <name type="scientific">Rheinheimera maricola</name>
    <dbReference type="NCBI Taxonomy" id="2793282"/>
    <lineage>
        <taxon>Bacteria</taxon>
        <taxon>Pseudomonadati</taxon>
        <taxon>Pseudomonadota</taxon>
        <taxon>Gammaproteobacteria</taxon>
        <taxon>Chromatiales</taxon>
        <taxon>Chromatiaceae</taxon>
        <taxon>Rheinheimera</taxon>
    </lineage>
</organism>
<reference evidence="1 2" key="1">
    <citation type="submission" date="2021-08" db="EMBL/GenBank/DDBJ databases">
        <title>Rheinheimera aquimaris sp. nov., isolated from seawater of the East Sea in Korea.</title>
        <authorList>
            <person name="Kim K.H."/>
            <person name="Wenting R."/>
            <person name="Kim K.R."/>
            <person name="Jeon C.O."/>
        </authorList>
    </citation>
    <scope>NUCLEOTIDE SEQUENCE [LARGE SCALE GENOMIC DNA]</scope>
    <source>
        <strain evidence="1 2">MA-13</strain>
    </source>
</reference>
<evidence type="ECO:0000313" key="1">
    <source>
        <dbReference type="EMBL" id="MBZ9611738.1"/>
    </source>
</evidence>
<comment type="caution">
    <text evidence="1">The sequence shown here is derived from an EMBL/GenBank/DDBJ whole genome shotgun (WGS) entry which is preliminary data.</text>
</comment>
<name>A0ABS7X866_9GAMM</name>
<accession>A0ABS7X866</accession>
<dbReference type="RefSeq" id="WP_205311249.1">
    <property type="nucleotide sequence ID" value="NZ_JAERPS020000003.1"/>
</dbReference>
<keyword evidence="2" id="KW-1185">Reference proteome</keyword>
<dbReference type="EMBL" id="JAERPS020000003">
    <property type="protein sequence ID" value="MBZ9611738.1"/>
    <property type="molecule type" value="Genomic_DNA"/>
</dbReference>
<proteinExistence type="predicted"/>
<sequence>MLKRLLITFFSVFILAILLFFVISSAEKIQPRSLVSNDVLLSQQVLSDTLAQLRNNSGHIELVFKQPELDALMNVASYALPGARFDGVINRYGVALSGHAPLLSTGRTVRVACLLLLDNNRFSINRCQLGKLPVPGMLANWLLRWTLRNVVASPADEQLLSLFAKGRLDDEQLSFIDKQASPIVLNLQPALYNPVALLQTDVALAPDVMFYLKQLDQLQRQYPRERRLAFFALNVLNTAHQRRDRNSNDNTISTYHNAAWALIVAFGNRKFIHYANAAITINKVPKFGPALLSGRHDLAQHFLYSAAIKLISSAQLSTQIGNLKELMDAAAGGSGFSFVDLAADRAGIAFATQLDSLQHANLPLYNSISFEQAIIPHLHDLPEGLTEQQLELQYGGHDGVGFKQLERDIMARIAALPLYRSTLATSADAM</sequence>
<evidence type="ECO:0000313" key="2">
    <source>
        <dbReference type="Proteomes" id="UP000663814"/>
    </source>
</evidence>
<gene>
    <name evidence="1" type="ORF">I4W93_009020</name>
</gene>